<evidence type="ECO:0000256" key="1">
    <source>
        <dbReference type="SAM" id="MobiDB-lite"/>
    </source>
</evidence>
<feature type="compositionally biased region" description="Gly residues" evidence="1">
    <location>
        <begin position="59"/>
        <end position="70"/>
    </location>
</feature>
<feature type="non-terminal residue" evidence="2">
    <location>
        <position position="1"/>
    </location>
</feature>
<evidence type="ECO:0000313" key="2">
    <source>
        <dbReference type="EMBL" id="CAA9539662.1"/>
    </source>
</evidence>
<accession>A0A6J4U363</accession>
<organism evidence="2">
    <name type="scientific">uncultured Thermomicrobiales bacterium</name>
    <dbReference type="NCBI Taxonomy" id="1645740"/>
    <lineage>
        <taxon>Bacteria</taxon>
        <taxon>Pseudomonadati</taxon>
        <taxon>Thermomicrobiota</taxon>
        <taxon>Thermomicrobia</taxon>
        <taxon>Thermomicrobiales</taxon>
        <taxon>environmental samples</taxon>
    </lineage>
</organism>
<sequence length="70" mass="7174">GPRRLRRQPARPRLRPGRRDQGPVAPSDPRAGRVVAADADLDPRRADLGLVPAQPVGPGAAGGLAAGSPL</sequence>
<feature type="compositionally biased region" description="Basic residues" evidence="1">
    <location>
        <begin position="1"/>
        <end position="16"/>
    </location>
</feature>
<gene>
    <name evidence="2" type="ORF">AVDCRST_MAG73-1790</name>
</gene>
<dbReference type="EMBL" id="CADCWE010000111">
    <property type="protein sequence ID" value="CAA9539662.1"/>
    <property type="molecule type" value="Genomic_DNA"/>
</dbReference>
<name>A0A6J4U363_9BACT</name>
<reference evidence="2" key="1">
    <citation type="submission" date="2020-02" db="EMBL/GenBank/DDBJ databases">
        <authorList>
            <person name="Meier V. D."/>
        </authorList>
    </citation>
    <scope>NUCLEOTIDE SEQUENCE</scope>
    <source>
        <strain evidence="2">AVDCRST_MAG73</strain>
    </source>
</reference>
<dbReference type="AlphaFoldDB" id="A0A6J4U363"/>
<feature type="region of interest" description="Disordered" evidence="1">
    <location>
        <begin position="1"/>
        <end position="70"/>
    </location>
</feature>
<feature type="non-terminal residue" evidence="2">
    <location>
        <position position="70"/>
    </location>
</feature>
<proteinExistence type="predicted"/>
<protein>
    <submittedName>
        <fullName evidence="2">Uncharacterized protein</fullName>
    </submittedName>
</protein>
<feature type="compositionally biased region" description="Low complexity" evidence="1">
    <location>
        <begin position="48"/>
        <end position="58"/>
    </location>
</feature>